<sequence length="657" mass="73677">MTMVSGIFLWFCYATLAASVVGLLVMAIQALFRRHMSPRMRHALWLIVLMRLLLPDFPNSPVSLFNALPFASSTEKAASETQNLEEIVSPTWLSQQHREKQLPVQNENNLPLQSHAPFPIAPLPQETETAAPSSVNKYPPALQIISVVWLAGAISILLYLLFYMWKLRSKRKAFQMITDPRILSVMNDCRRKFGIKQPIPLYSGYEMKSPYISGITAPWIYIPEALGSQLNDAQLYHLFSHELAHYKRKDIAWNTIGSFVLAIHWMNPFIWIFITKMKADRELACDAYALEVLGEDEAIPYGMTIVEFLKLYSANRDQPSLLYFSGSNNRNLVIRRITMIQSFKKGTYKFSTIAVLCVAVMSVMSLTNAAEPEAPKKYAEGVGGTFQEGNAAPSPDLTDNRENAVEAADAMEWKIPEAMPAERRREEVKAHEEGKLTEAGPHAGSAAEAVKEGNAVPSPSLPDNPEQPEPHAESVAATVKEEQTAPPPDPKANHLEKAVKDAGFQFKVPDEMPAGYRFEQVNVNTKEVNGSKRTEAAIRFVQRKGETVSGNLEFFAIHGGDDLKTVYKHIEQSANKSGEWSVGLTSLRMKEQYAMKVTEAVSGQSEKRYYIWEDQGIQYQFQVTGGVTDQEIITIVSFMKQPNADMYKRYADDKHSA</sequence>
<feature type="compositionally biased region" description="Basic and acidic residues" evidence="1">
    <location>
        <begin position="415"/>
        <end position="436"/>
    </location>
</feature>
<dbReference type="EMBL" id="LQRA01000095">
    <property type="protein sequence ID" value="KZE73134.1"/>
    <property type="molecule type" value="Genomic_DNA"/>
</dbReference>
<dbReference type="PANTHER" id="PTHR34978">
    <property type="entry name" value="POSSIBLE SENSOR-TRANSDUCER PROTEIN BLAR"/>
    <property type="match status" value="1"/>
</dbReference>
<evidence type="ECO:0000313" key="4">
    <source>
        <dbReference type="EMBL" id="KZE73134.1"/>
    </source>
</evidence>
<dbReference type="Proteomes" id="UP000076563">
    <property type="component" value="Unassembled WGS sequence"/>
</dbReference>
<protein>
    <recommendedName>
        <fullName evidence="3">Peptidase M56 domain-containing protein</fullName>
    </recommendedName>
</protein>
<dbReference type="Pfam" id="PF05569">
    <property type="entry name" value="Peptidase_M56"/>
    <property type="match status" value="1"/>
</dbReference>
<accession>A0A165PZU0</accession>
<gene>
    <name evidence="4" type="ORF">AV654_32895</name>
</gene>
<dbReference type="STRING" id="1007103.GCA_000213315_00315"/>
<dbReference type="CDD" id="cd07341">
    <property type="entry name" value="M56_BlaR1_MecR1_like"/>
    <property type="match status" value="1"/>
</dbReference>
<keyword evidence="2" id="KW-0472">Membrane</keyword>
<comment type="caution">
    <text evidence="4">The sequence shown here is derived from an EMBL/GenBank/DDBJ whole genome shotgun (WGS) entry which is preliminary data.</text>
</comment>
<keyword evidence="2" id="KW-1133">Transmembrane helix</keyword>
<feature type="transmembrane region" description="Helical" evidence="2">
    <location>
        <begin position="251"/>
        <end position="274"/>
    </location>
</feature>
<feature type="transmembrane region" description="Helical" evidence="2">
    <location>
        <begin position="6"/>
        <end position="31"/>
    </location>
</feature>
<dbReference type="AlphaFoldDB" id="A0A165PZU0"/>
<dbReference type="RefSeq" id="WP_063187168.1">
    <property type="nucleotide sequence ID" value="NZ_LQRA01000095.1"/>
</dbReference>
<organism evidence="4 5">
    <name type="scientific">Paenibacillus elgii</name>
    <dbReference type="NCBI Taxonomy" id="189691"/>
    <lineage>
        <taxon>Bacteria</taxon>
        <taxon>Bacillati</taxon>
        <taxon>Bacillota</taxon>
        <taxon>Bacilli</taxon>
        <taxon>Bacillales</taxon>
        <taxon>Paenibacillaceae</taxon>
        <taxon>Paenibacillus</taxon>
    </lineage>
</organism>
<dbReference type="PANTHER" id="PTHR34978:SF3">
    <property type="entry name" value="SLR0241 PROTEIN"/>
    <property type="match status" value="1"/>
</dbReference>
<keyword evidence="5" id="KW-1185">Reference proteome</keyword>
<proteinExistence type="predicted"/>
<feature type="region of interest" description="Disordered" evidence="1">
    <location>
        <begin position="415"/>
        <end position="494"/>
    </location>
</feature>
<dbReference type="OrthoDB" id="9762883at2"/>
<name>A0A165PZU0_9BACL</name>
<feature type="region of interest" description="Disordered" evidence="1">
    <location>
        <begin position="380"/>
        <end position="399"/>
    </location>
</feature>
<keyword evidence="2" id="KW-0812">Transmembrane</keyword>
<evidence type="ECO:0000256" key="1">
    <source>
        <dbReference type="SAM" id="MobiDB-lite"/>
    </source>
</evidence>
<feature type="transmembrane region" description="Helical" evidence="2">
    <location>
        <begin position="141"/>
        <end position="162"/>
    </location>
</feature>
<dbReference type="InterPro" id="IPR052173">
    <property type="entry name" value="Beta-lactam_resp_regulator"/>
</dbReference>
<reference evidence="5" key="1">
    <citation type="submission" date="2016-01" db="EMBL/GenBank/DDBJ databases">
        <title>Draft genome of Chromobacterium sp. F49.</title>
        <authorList>
            <person name="Hong K.W."/>
        </authorList>
    </citation>
    <scope>NUCLEOTIDE SEQUENCE [LARGE SCALE GENOMIC DNA]</scope>
    <source>
        <strain evidence="5">M63</strain>
    </source>
</reference>
<evidence type="ECO:0000256" key="2">
    <source>
        <dbReference type="SAM" id="Phobius"/>
    </source>
</evidence>
<dbReference type="eggNOG" id="COG4219">
    <property type="taxonomic scope" value="Bacteria"/>
</dbReference>
<dbReference type="InterPro" id="IPR008756">
    <property type="entry name" value="Peptidase_M56"/>
</dbReference>
<evidence type="ECO:0000313" key="5">
    <source>
        <dbReference type="Proteomes" id="UP000076563"/>
    </source>
</evidence>
<evidence type="ECO:0000259" key="3">
    <source>
        <dbReference type="Pfam" id="PF05569"/>
    </source>
</evidence>
<feature type="domain" description="Peptidase M56" evidence="3">
    <location>
        <begin position="13"/>
        <end position="340"/>
    </location>
</feature>